<evidence type="ECO:0000313" key="17">
    <source>
        <dbReference type="Proteomes" id="UP000663860"/>
    </source>
</evidence>
<keyword evidence="12" id="KW-0407">Ion channel</keyword>
<keyword evidence="11" id="KW-1071">Ligand-gated ion channel</keyword>
<feature type="transmembrane region" description="Helical" evidence="14">
    <location>
        <begin position="668"/>
        <end position="687"/>
    </location>
</feature>
<evidence type="ECO:0000256" key="4">
    <source>
        <dbReference type="ARBA" id="ARBA00022989"/>
    </source>
</evidence>
<evidence type="ECO:0000256" key="9">
    <source>
        <dbReference type="ARBA" id="ARBA00023180"/>
    </source>
</evidence>
<dbReference type="InterPro" id="IPR019594">
    <property type="entry name" value="Glu/Gly-bd"/>
</dbReference>
<evidence type="ECO:0000256" key="5">
    <source>
        <dbReference type="ARBA" id="ARBA00023018"/>
    </source>
</evidence>
<evidence type="ECO:0000256" key="6">
    <source>
        <dbReference type="ARBA" id="ARBA00023065"/>
    </source>
</evidence>
<evidence type="ECO:0000256" key="7">
    <source>
        <dbReference type="ARBA" id="ARBA00023136"/>
    </source>
</evidence>
<keyword evidence="9" id="KW-0325">Glycoprotein</keyword>
<evidence type="ECO:0000313" key="16">
    <source>
        <dbReference type="EMBL" id="CAF1254668.1"/>
    </source>
</evidence>
<feature type="transmembrane region" description="Helical" evidence="14">
    <location>
        <begin position="587"/>
        <end position="605"/>
    </location>
</feature>
<dbReference type="PANTHER" id="PTHR18966">
    <property type="entry name" value="IONOTROPIC GLUTAMATE RECEPTOR"/>
    <property type="match status" value="1"/>
</dbReference>
<dbReference type="AlphaFoldDB" id="A0A815AA72"/>
<evidence type="ECO:0000256" key="8">
    <source>
        <dbReference type="ARBA" id="ARBA00023170"/>
    </source>
</evidence>
<dbReference type="Gene3D" id="3.40.50.2300">
    <property type="match status" value="2"/>
</dbReference>
<dbReference type="InterPro" id="IPR001828">
    <property type="entry name" value="ANF_lig-bd_rcpt"/>
</dbReference>
<comment type="caution">
    <text evidence="16">The sequence shown here is derived from an EMBL/GenBank/DDBJ whole genome shotgun (WGS) entry which is preliminary data.</text>
</comment>
<evidence type="ECO:0000256" key="12">
    <source>
        <dbReference type="ARBA" id="ARBA00023303"/>
    </source>
</evidence>
<keyword evidence="2" id="KW-0813">Transport</keyword>
<gene>
    <name evidence="16" type="ORF">IZO911_LOCUS31543</name>
</gene>
<dbReference type="SUPFAM" id="SSF53850">
    <property type="entry name" value="Periplasmic binding protein-like II"/>
    <property type="match status" value="1"/>
</dbReference>
<dbReference type="GO" id="GO:0015276">
    <property type="term" value="F:ligand-gated monoatomic ion channel activity"/>
    <property type="evidence" value="ECO:0007669"/>
    <property type="project" value="InterPro"/>
</dbReference>
<evidence type="ECO:0000256" key="14">
    <source>
        <dbReference type="SAM" id="Phobius"/>
    </source>
</evidence>
<sequence length="925" mass="102759">MVYFWSFRWLILQFIFSLFNIHYVKTAWPLSNFSSIQFLGLFPDASNTSEPTTLSVHSRAMFKAAIMLSRQYNITIQGQYIGWNAAQTDGNVMDAFSSTCLAVSTSNVMGIVGPAFSREAHTIADFANRVGIPVISYSATDPDLSDRNAYPAFYRTVPSDNAAAVAIAELFSRFNWTSCIVIYQNDAFGSGGAKVISEVFNNNGLVVSSTIIFDIATLRIRGNLKTYLASSSTRIILLWADPIYTPLILQNAIDSDVVGPQFTWILSSSVPLGSFNQTFNDKLIGMFIIEPVIGSVVNAPINITLLNTAYSIWQQYEPESFPGPTNVNYYAYFAFDATWMLIQSLQEFCSTSINSSTSCISFIGSSYCFDRRLINSNSLFDKITNTIFLGVSGPIQFSANTTDRTNGTYYLAQNVQPSGNGINYMSVLEWSQSNEWEISTESVIIWPGNTLIPPIDHAILSGVTLRIGVIESSRFTMVQDVIDTNGKNKTELTGFIPDLINILQSQMGFTPQIILTPPNQTYSGLIQAVENNIYDLVIADVTVTSARRQIVDFTDSIFDNSLRIVMRKTEPTSVDLFSYLQPFSLKLWLVLLITSIYAATLMCLSERQANEALQKRSIISSGAMYLFSYLQPFSLKLWLVLLITSIYAATLMCLSERQANEALQKRSIISSGAMCMWYTTGAIFGYGADFYAKTAPGRFLTVGLYILSLVLVATYTANLTSDLTISKSKDIITGIDDIKNGKLSFNRIGIIVDSAIEDFYLREISGGSRNFYPLKNQEDLYESLLNGLIDAALSDIGVAEYDTNNIFCNLTLVGADFDKSSFGIVIPKDWLYTQDLDVTILSLTESGVLDDLKLKWFQTKSCPVSSDTSTAMDIESMAGLFMTFAVISAITLLLVIWKKRFILKDYLFTLIFRKTVTIQHALPLA</sequence>
<reference evidence="16" key="1">
    <citation type="submission" date="2021-02" db="EMBL/GenBank/DDBJ databases">
        <authorList>
            <person name="Nowell W R."/>
        </authorList>
    </citation>
    <scope>NUCLEOTIDE SEQUENCE</scope>
</reference>
<keyword evidence="10" id="KW-0628">Postsynaptic cell membrane</keyword>
<keyword evidence="3 14" id="KW-0812">Transmembrane</keyword>
<organism evidence="16 17">
    <name type="scientific">Adineta steineri</name>
    <dbReference type="NCBI Taxonomy" id="433720"/>
    <lineage>
        <taxon>Eukaryota</taxon>
        <taxon>Metazoa</taxon>
        <taxon>Spiralia</taxon>
        <taxon>Gnathifera</taxon>
        <taxon>Rotifera</taxon>
        <taxon>Eurotatoria</taxon>
        <taxon>Bdelloidea</taxon>
        <taxon>Adinetida</taxon>
        <taxon>Adinetidae</taxon>
        <taxon>Adineta</taxon>
    </lineage>
</organism>
<dbReference type="GO" id="GO:0004930">
    <property type="term" value="F:G protein-coupled receptor activity"/>
    <property type="evidence" value="ECO:0007669"/>
    <property type="project" value="InterPro"/>
</dbReference>
<evidence type="ECO:0000256" key="13">
    <source>
        <dbReference type="ARBA" id="ARBA00034100"/>
    </source>
</evidence>
<proteinExistence type="predicted"/>
<dbReference type="Gene3D" id="3.40.190.10">
    <property type="entry name" value="Periplasmic binding protein-like II"/>
    <property type="match status" value="2"/>
</dbReference>
<comment type="subcellular location">
    <subcellularLocation>
        <location evidence="1">Membrane</location>
        <topology evidence="1">Multi-pass membrane protein</topology>
    </subcellularLocation>
    <subcellularLocation>
        <location evidence="13">Postsynaptic cell membrane</location>
    </subcellularLocation>
</comment>
<feature type="transmembrane region" description="Helical" evidence="14">
    <location>
        <begin position="699"/>
        <end position="717"/>
    </location>
</feature>
<feature type="transmembrane region" description="Helical" evidence="14">
    <location>
        <begin position="877"/>
        <end position="897"/>
    </location>
</feature>
<dbReference type="GO" id="GO:0045211">
    <property type="term" value="C:postsynaptic membrane"/>
    <property type="evidence" value="ECO:0007669"/>
    <property type="project" value="UniProtKB-SubCell"/>
</dbReference>
<keyword evidence="4 14" id="KW-1133">Transmembrane helix</keyword>
<dbReference type="EMBL" id="CAJNOE010000521">
    <property type="protein sequence ID" value="CAF1254668.1"/>
    <property type="molecule type" value="Genomic_DNA"/>
</dbReference>
<dbReference type="Pfam" id="PF10613">
    <property type="entry name" value="Lig_chan-Glu_bd"/>
    <property type="match status" value="1"/>
</dbReference>
<dbReference type="InterPro" id="IPR028082">
    <property type="entry name" value="Peripla_BP_I"/>
</dbReference>
<dbReference type="Proteomes" id="UP000663860">
    <property type="component" value="Unassembled WGS sequence"/>
</dbReference>
<dbReference type="SMART" id="SM00079">
    <property type="entry name" value="PBPe"/>
    <property type="match status" value="1"/>
</dbReference>
<keyword evidence="8" id="KW-0675">Receptor</keyword>
<keyword evidence="6" id="KW-0406">Ion transport</keyword>
<accession>A0A815AA72</accession>
<dbReference type="Pfam" id="PF01094">
    <property type="entry name" value="ANF_receptor"/>
    <property type="match status" value="1"/>
</dbReference>
<name>A0A815AA72_9BILA</name>
<dbReference type="InterPro" id="IPR015683">
    <property type="entry name" value="Ionotropic_Glu_rcpt"/>
</dbReference>
<evidence type="ECO:0000256" key="10">
    <source>
        <dbReference type="ARBA" id="ARBA00023257"/>
    </source>
</evidence>
<dbReference type="InterPro" id="IPR001320">
    <property type="entry name" value="Iontro_rcpt_C"/>
</dbReference>
<evidence type="ECO:0000256" key="3">
    <source>
        <dbReference type="ARBA" id="ARBA00022692"/>
    </source>
</evidence>
<feature type="domain" description="Ionotropic glutamate receptor C-terminal" evidence="15">
    <location>
        <begin position="464"/>
        <end position="859"/>
    </location>
</feature>
<dbReference type="Pfam" id="PF00060">
    <property type="entry name" value="Lig_chan"/>
    <property type="match status" value="1"/>
</dbReference>
<keyword evidence="7 14" id="KW-0472">Membrane</keyword>
<evidence type="ECO:0000256" key="11">
    <source>
        <dbReference type="ARBA" id="ARBA00023286"/>
    </source>
</evidence>
<dbReference type="PRINTS" id="PR00248">
    <property type="entry name" value="GPCRMGR"/>
</dbReference>
<dbReference type="InterPro" id="IPR000337">
    <property type="entry name" value="GPCR_3"/>
</dbReference>
<evidence type="ECO:0000256" key="1">
    <source>
        <dbReference type="ARBA" id="ARBA00004141"/>
    </source>
</evidence>
<keyword evidence="5" id="KW-0770">Synapse</keyword>
<protein>
    <recommendedName>
        <fullName evidence="15">Ionotropic glutamate receptor C-terminal domain-containing protein</fullName>
    </recommendedName>
</protein>
<dbReference type="SUPFAM" id="SSF53822">
    <property type="entry name" value="Periplasmic binding protein-like I"/>
    <property type="match status" value="1"/>
</dbReference>
<evidence type="ECO:0000256" key="2">
    <source>
        <dbReference type="ARBA" id="ARBA00022448"/>
    </source>
</evidence>
<evidence type="ECO:0000259" key="15">
    <source>
        <dbReference type="SMART" id="SM00079"/>
    </source>
</evidence>